<dbReference type="EMBL" id="GGFL01009374">
    <property type="protein sequence ID" value="MBW73552.1"/>
    <property type="molecule type" value="Transcribed_RNA"/>
</dbReference>
<proteinExistence type="predicted"/>
<reference evidence="2" key="1">
    <citation type="submission" date="2018-01" db="EMBL/GenBank/DDBJ databases">
        <title>An insight into the sialome of Amazonian anophelines.</title>
        <authorList>
            <person name="Ribeiro J.M."/>
            <person name="Scarpassa V."/>
            <person name="Calvo E."/>
        </authorList>
    </citation>
    <scope>NUCLEOTIDE SEQUENCE</scope>
</reference>
<feature type="region of interest" description="Disordered" evidence="1">
    <location>
        <begin position="52"/>
        <end position="71"/>
    </location>
</feature>
<name>A0A2M4D7K1_ANODA</name>
<evidence type="ECO:0000256" key="1">
    <source>
        <dbReference type="SAM" id="MobiDB-lite"/>
    </source>
</evidence>
<protein>
    <submittedName>
        <fullName evidence="2">Putative secreted protein</fullName>
    </submittedName>
</protein>
<evidence type="ECO:0000313" key="2">
    <source>
        <dbReference type="EMBL" id="MBW73552.1"/>
    </source>
</evidence>
<sequence>MMVRWCVPPLCLAPTPGRADGKTTAAQKKKNNEPNLFSVVAVKRVVEKKTNVPPHPFLPQHPSGIHAVNDF</sequence>
<accession>A0A2M4D7K1</accession>
<organism evidence="2">
    <name type="scientific">Anopheles darlingi</name>
    <name type="common">Mosquito</name>
    <dbReference type="NCBI Taxonomy" id="43151"/>
    <lineage>
        <taxon>Eukaryota</taxon>
        <taxon>Metazoa</taxon>
        <taxon>Ecdysozoa</taxon>
        <taxon>Arthropoda</taxon>
        <taxon>Hexapoda</taxon>
        <taxon>Insecta</taxon>
        <taxon>Pterygota</taxon>
        <taxon>Neoptera</taxon>
        <taxon>Endopterygota</taxon>
        <taxon>Diptera</taxon>
        <taxon>Nematocera</taxon>
        <taxon>Culicoidea</taxon>
        <taxon>Culicidae</taxon>
        <taxon>Anophelinae</taxon>
        <taxon>Anopheles</taxon>
    </lineage>
</organism>
<dbReference type="AlphaFoldDB" id="A0A2M4D7K1"/>